<gene>
    <name evidence="3" type="ORF">GCM10017161_07640</name>
</gene>
<dbReference type="RefSeq" id="WP_189767437.1">
    <property type="nucleotide sequence ID" value="NZ_BNCK01000002.1"/>
</dbReference>
<evidence type="ECO:0000313" key="3">
    <source>
        <dbReference type="EMBL" id="GHF82878.1"/>
    </source>
</evidence>
<evidence type="ECO:0000259" key="2">
    <source>
        <dbReference type="Pfam" id="PF20419"/>
    </source>
</evidence>
<evidence type="ECO:0000256" key="1">
    <source>
        <dbReference type="SAM" id="SignalP"/>
    </source>
</evidence>
<dbReference type="InterPro" id="IPR046524">
    <property type="entry name" value="DUF6701"/>
</dbReference>
<proteinExistence type="predicted"/>
<comment type="caution">
    <text evidence="3">The sequence shown here is derived from an EMBL/GenBank/DDBJ whole genome shotgun (WGS) entry which is preliminary data.</text>
</comment>
<organism evidence="3 4">
    <name type="scientific">Thalassotalea marina</name>
    <dbReference type="NCBI Taxonomy" id="1673741"/>
    <lineage>
        <taxon>Bacteria</taxon>
        <taxon>Pseudomonadati</taxon>
        <taxon>Pseudomonadota</taxon>
        <taxon>Gammaproteobacteria</taxon>
        <taxon>Alteromonadales</taxon>
        <taxon>Colwelliaceae</taxon>
        <taxon>Thalassotalea</taxon>
    </lineage>
</organism>
<protein>
    <recommendedName>
        <fullName evidence="2">DUF6701 domain-containing protein</fullName>
    </recommendedName>
</protein>
<dbReference type="AlphaFoldDB" id="A0A919BCU5"/>
<evidence type="ECO:0000313" key="4">
    <source>
        <dbReference type="Proteomes" id="UP000623842"/>
    </source>
</evidence>
<reference evidence="3" key="2">
    <citation type="submission" date="2020-09" db="EMBL/GenBank/DDBJ databases">
        <authorList>
            <person name="Sun Q."/>
            <person name="Kim S."/>
        </authorList>
    </citation>
    <scope>NUCLEOTIDE SEQUENCE</scope>
    <source>
        <strain evidence="3">KCTC 42731</strain>
    </source>
</reference>
<reference evidence="3" key="1">
    <citation type="journal article" date="2014" name="Int. J. Syst. Evol. Microbiol.">
        <title>Complete genome sequence of Corynebacterium casei LMG S-19264T (=DSM 44701T), isolated from a smear-ripened cheese.</title>
        <authorList>
            <consortium name="US DOE Joint Genome Institute (JGI-PGF)"/>
            <person name="Walter F."/>
            <person name="Albersmeier A."/>
            <person name="Kalinowski J."/>
            <person name="Ruckert C."/>
        </authorList>
    </citation>
    <scope>NUCLEOTIDE SEQUENCE</scope>
    <source>
        <strain evidence="3">KCTC 42731</strain>
    </source>
</reference>
<feature type="chain" id="PRO_5038100639" description="DUF6701 domain-containing protein" evidence="1">
    <location>
        <begin position="21"/>
        <end position="1108"/>
    </location>
</feature>
<feature type="domain" description="DUF6701" evidence="2">
    <location>
        <begin position="493"/>
        <end position="1106"/>
    </location>
</feature>
<dbReference type="Proteomes" id="UP000623842">
    <property type="component" value="Unassembled WGS sequence"/>
</dbReference>
<dbReference type="EMBL" id="BNCK01000002">
    <property type="protein sequence ID" value="GHF82878.1"/>
    <property type="molecule type" value="Genomic_DNA"/>
</dbReference>
<accession>A0A919BCU5</accession>
<feature type="signal peptide" evidence="1">
    <location>
        <begin position="1"/>
        <end position="20"/>
    </location>
</feature>
<keyword evidence="1" id="KW-0732">Signal</keyword>
<name>A0A919BCU5_9GAMM</name>
<dbReference type="Pfam" id="PF20419">
    <property type="entry name" value="DUF6701"/>
    <property type="match status" value="1"/>
</dbReference>
<sequence length="1108" mass="117521">MKTKIVLTFLLMVISTSMLYANQCSDFFPGPRPIAGLGSIDVEIEDSVRCNGSSNCALVAINNKRSPTLPSNTVNLGTFYLNSVQDYSYNAYRSWHSSVNSVSVVSGTAVLYFNAQGNEIEIPENARINVGGDPSSLLIVVYNGSLEIGEGAIINAYIYADTEEVEIEENVTINGGLTVTSGELEIDEDVTLNFEASNSSFNPHDFCEFATTPTIPDSGPSCSAVFPGPTTFSAKGSTSIGKNTRCNGGTCSPINNFTVPSNPGVSPSGSFRATNISDGVYEHISWGLSKGAVVRFSGSGTAVLYFAGSVSIPKETRINAGGAPSNVMIIAAGSISIAKDSVINAHIYAGGSISIDKDNYITGSVSASGSLSVDKDGVFVYNSGDADNITGHGFCGGAVAPAVDHYLITHDGHGLTCASEQITIQACTNSFGTSCTESTDAVSLNLVATGASGHSVTIPVNFSGNTSVDLKYTVPEIATLSINNAGVAAANGYRCNNGNVSDCNLKFDNAGFTISGFNMVNGSPMEVAGAAMGSPNVNIQAVKDDGTGACQPYFTGAGQRDIGFAVQVPSGSLKYTIDGQEISTLGNGYTSIPLSFNAQSFAELPTNIYYDATDIVLHATHTIPATLENPAVTLTGSQGLYVRPDKFIIEANSGGNSLDSADHTGSNIHAAGKPFDLTITAVNAQDTQTPSFTRQIGLALERIGPLDPVGAAGSTREGDLVAFNGIALRSQVGAFVVSDSFPKTYEMTGGKYTSSGNSAEATYSEVGVVKLYVKDNTSGSVAFGKQIIGRFTPDHFTLDLKSMPLVTEVKNACGDMTYMSQPMLELGYRVIAENGFNTPGITKNYVGDYIKSTVTLVAENNQDNINRNAPTERLIGFDGGWSQGEYKSVVDNIGMFTRKASEVDGPFDQMRFGIKVVDSDGVALKSLDMLTEVGTPTAKAFSTTDSKIRFGRWVIENAYGPETSVLPVNMQVEFWDGTTWQTNELDNCTALIEISSPTGRKSGAIYSGGLADGEYRLVELNSFNYGNTKGATIRTNTQFDQGRLVNKVIFDAAGENNTPKLKFEYQVPEWLQYDWQGNSNFTDNPISELQFGLFRGNDRIISWREVGN</sequence>
<keyword evidence="4" id="KW-1185">Reference proteome</keyword>